<gene>
    <name evidence="1" type="ORF">M136_5126</name>
</gene>
<evidence type="ECO:0000313" key="1">
    <source>
        <dbReference type="EMBL" id="EXZ31120.1"/>
    </source>
</evidence>
<evidence type="ECO:0000313" key="2">
    <source>
        <dbReference type="Proteomes" id="UP000022082"/>
    </source>
</evidence>
<dbReference type="AlphaFoldDB" id="A0A015XAK8"/>
<proteinExistence type="predicted"/>
<protein>
    <submittedName>
        <fullName evidence="1">Uncharacterized protein</fullName>
    </submittedName>
</protein>
<accession>A0A015XAK8</accession>
<reference evidence="1 2" key="1">
    <citation type="submission" date="2014-02" db="EMBL/GenBank/DDBJ databases">
        <authorList>
            <person name="Sears C."/>
            <person name="Carroll K."/>
            <person name="Sack B.R."/>
            <person name="Qadri F."/>
            <person name="Myers L.L."/>
            <person name="Chung G.-T."/>
            <person name="Escheverria P."/>
            <person name="Fraser C.M."/>
            <person name="Sadzewicz L."/>
            <person name="Shefchek K.A."/>
            <person name="Tallon L."/>
            <person name="Das S.P."/>
            <person name="Daugherty S."/>
            <person name="Mongodin E.F."/>
        </authorList>
    </citation>
    <scope>NUCLEOTIDE SEQUENCE [LARGE SCALE GENOMIC DNA]</scope>
    <source>
        <strain evidence="1 2">S36L11</strain>
    </source>
</reference>
<organism evidence="1 2">
    <name type="scientific">Bacteroides fragilis str. S36L11</name>
    <dbReference type="NCBI Taxonomy" id="1339327"/>
    <lineage>
        <taxon>Bacteria</taxon>
        <taxon>Pseudomonadati</taxon>
        <taxon>Bacteroidota</taxon>
        <taxon>Bacteroidia</taxon>
        <taxon>Bacteroidales</taxon>
        <taxon>Bacteroidaceae</taxon>
        <taxon>Bacteroides</taxon>
    </lineage>
</organism>
<dbReference type="EMBL" id="JGDJ01000076">
    <property type="protein sequence ID" value="EXZ31120.1"/>
    <property type="molecule type" value="Genomic_DNA"/>
</dbReference>
<sequence length="41" mass="4369">METGVVAVCLCGYVLPQNPQVSSSVAAFHFIVQSLFSIRGI</sequence>
<comment type="caution">
    <text evidence="1">The sequence shown here is derived from an EMBL/GenBank/DDBJ whole genome shotgun (WGS) entry which is preliminary data.</text>
</comment>
<name>A0A015XAK8_BACFG</name>
<dbReference type="Proteomes" id="UP000022082">
    <property type="component" value="Unassembled WGS sequence"/>
</dbReference>